<proteinExistence type="predicted"/>
<dbReference type="OrthoDB" id="2963168at2759"/>
<sequence>MELQHKMDGSDAFNRRTARRLYEGSRRKIVIAFDIGTTFSGISYCILDPGQHPIIKGVTRFPAQEQSSGASKIPSIVYYNESGAIKAIGAEAIQEGIIESAAENGWYKAEWFKLHLRDKDYDVKSSGFNVDSYVPPLPPNTTVVDIFADFLSYLFSCAREYIKDSHPTGQAVWSSSIRTNGIDFVISHPNGWEGKEQAQMRKAVVKAKLVPDTDDGHSRVSFVTEGEASLHFAIESGILAENVQAEGVIIVDAGGGTVDVSTYGKTVGPPNSFNEIATPECHFHGSVFVTLAARKMLEEYLKDSPYFEDIDHVVRCFDLTTKLRFSSTEAAQYIKFGSTRDMDVEHNIRFGQLKLLGSTVGSFFKPSVDCIVKVVKEHQKIATTPVSHVVLTGGFAASDWLFKQVKAELHSSGLVVLRPQNHTHKAVSDGAVSYHLDHYVRARIARWSYGEFSNTLYDDNKPDHRIRSSKKVPWKDGTVRIPDHFHAIVSKGTQVLEKTEFKMKLYNIFPKDNVGKQTLNSTIWCYKGNQTDPQWRDGDPDGFQKVCTLHADLSQLPMKKNWNLRGSYYRVEYSVIIHFGLTEMEAQLEWSKSGQTCRSPAKLIFD</sequence>
<dbReference type="Proteomes" id="UP000807306">
    <property type="component" value="Unassembled WGS sequence"/>
</dbReference>
<comment type="caution">
    <text evidence="1">The sequence shown here is derived from an EMBL/GenBank/DDBJ whole genome shotgun (WGS) entry which is preliminary data.</text>
</comment>
<organism evidence="1 2">
    <name type="scientific">Crepidotus variabilis</name>
    <dbReference type="NCBI Taxonomy" id="179855"/>
    <lineage>
        <taxon>Eukaryota</taxon>
        <taxon>Fungi</taxon>
        <taxon>Dikarya</taxon>
        <taxon>Basidiomycota</taxon>
        <taxon>Agaricomycotina</taxon>
        <taxon>Agaricomycetes</taxon>
        <taxon>Agaricomycetidae</taxon>
        <taxon>Agaricales</taxon>
        <taxon>Agaricineae</taxon>
        <taxon>Crepidotaceae</taxon>
        <taxon>Crepidotus</taxon>
    </lineage>
</organism>
<protein>
    <recommendedName>
        <fullName evidence="3">Heat shock 70 kDa protein 12A</fullName>
    </recommendedName>
</protein>
<dbReference type="EMBL" id="MU157919">
    <property type="protein sequence ID" value="KAF9523382.1"/>
    <property type="molecule type" value="Genomic_DNA"/>
</dbReference>
<reference evidence="1" key="1">
    <citation type="submission" date="2020-11" db="EMBL/GenBank/DDBJ databases">
        <authorList>
            <consortium name="DOE Joint Genome Institute"/>
            <person name="Ahrendt S."/>
            <person name="Riley R."/>
            <person name="Andreopoulos W."/>
            <person name="Labutti K."/>
            <person name="Pangilinan J."/>
            <person name="Ruiz-Duenas F.J."/>
            <person name="Barrasa J.M."/>
            <person name="Sanchez-Garcia M."/>
            <person name="Camarero S."/>
            <person name="Miyauchi S."/>
            <person name="Serrano A."/>
            <person name="Linde D."/>
            <person name="Babiker R."/>
            <person name="Drula E."/>
            <person name="Ayuso-Fernandez I."/>
            <person name="Pacheco R."/>
            <person name="Padilla G."/>
            <person name="Ferreira P."/>
            <person name="Barriuso J."/>
            <person name="Kellner H."/>
            <person name="Castanera R."/>
            <person name="Alfaro M."/>
            <person name="Ramirez L."/>
            <person name="Pisabarro A.G."/>
            <person name="Kuo A."/>
            <person name="Tritt A."/>
            <person name="Lipzen A."/>
            <person name="He G."/>
            <person name="Yan M."/>
            <person name="Ng V."/>
            <person name="Cullen D."/>
            <person name="Martin F."/>
            <person name="Rosso M.-N."/>
            <person name="Henrissat B."/>
            <person name="Hibbett D."/>
            <person name="Martinez A.T."/>
            <person name="Grigoriev I.V."/>
        </authorList>
    </citation>
    <scope>NUCLEOTIDE SEQUENCE</scope>
    <source>
        <strain evidence="1">CBS 506.95</strain>
    </source>
</reference>
<accession>A0A9P6JJL2</accession>
<dbReference type="PANTHER" id="PTHR14187">
    <property type="entry name" value="ALPHA KINASE/ELONGATION FACTOR 2 KINASE"/>
    <property type="match status" value="1"/>
</dbReference>
<dbReference type="Gene3D" id="3.30.420.40">
    <property type="match status" value="1"/>
</dbReference>
<keyword evidence="2" id="KW-1185">Reference proteome</keyword>
<gene>
    <name evidence="1" type="ORF">CPB83DRAFT_799420</name>
</gene>
<dbReference type="InterPro" id="IPR043129">
    <property type="entry name" value="ATPase_NBD"/>
</dbReference>
<dbReference type="CDD" id="cd10170">
    <property type="entry name" value="ASKHA_NBD_HSP70"/>
    <property type="match status" value="1"/>
</dbReference>
<evidence type="ECO:0000313" key="1">
    <source>
        <dbReference type="EMBL" id="KAF9523382.1"/>
    </source>
</evidence>
<evidence type="ECO:0008006" key="3">
    <source>
        <dbReference type="Google" id="ProtNLM"/>
    </source>
</evidence>
<dbReference type="SUPFAM" id="SSF53067">
    <property type="entry name" value="Actin-like ATPase domain"/>
    <property type="match status" value="2"/>
</dbReference>
<dbReference type="PANTHER" id="PTHR14187:SF5">
    <property type="entry name" value="HEAT SHOCK 70 KDA PROTEIN 12A"/>
    <property type="match status" value="1"/>
</dbReference>
<name>A0A9P6JJL2_9AGAR</name>
<dbReference type="AlphaFoldDB" id="A0A9P6JJL2"/>
<evidence type="ECO:0000313" key="2">
    <source>
        <dbReference type="Proteomes" id="UP000807306"/>
    </source>
</evidence>